<gene>
    <name evidence="2" type="ORF">C1H76_9611</name>
</gene>
<evidence type="ECO:0000313" key="3">
    <source>
        <dbReference type="Proteomes" id="UP000308133"/>
    </source>
</evidence>
<organism evidence="2 3">
    <name type="scientific">Elsinoe australis</name>
    <dbReference type="NCBI Taxonomy" id="40998"/>
    <lineage>
        <taxon>Eukaryota</taxon>
        <taxon>Fungi</taxon>
        <taxon>Dikarya</taxon>
        <taxon>Ascomycota</taxon>
        <taxon>Pezizomycotina</taxon>
        <taxon>Dothideomycetes</taxon>
        <taxon>Dothideomycetidae</taxon>
        <taxon>Myriangiales</taxon>
        <taxon>Elsinoaceae</taxon>
        <taxon>Elsinoe</taxon>
    </lineage>
</organism>
<dbReference type="EMBL" id="PTQR01000131">
    <property type="protein sequence ID" value="TKX18138.1"/>
    <property type="molecule type" value="Genomic_DNA"/>
</dbReference>
<protein>
    <submittedName>
        <fullName evidence="2">Uncharacterized protein</fullName>
    </submittedName>
</protein>
<feature type="compositionally biased region" description="Basic and acidic residues" evidence="1">
    <location>
        <begin position="336"/>
        <end position="348"/>
    </location>
</feature>
<accession>A0A4U7AJP0</accession>
<proteinExistence type="predicted"/>
<name>A0A4U7AJP0_9PEZI</name>
<feature type="region of interest" description="Disordered" evidence="1">
    <location>
        <begin position="332"/>
        <end position="366"/>
    </location>
</feature>
<sequence>MSHKRIKFFTGAPEAGNLDWSEDGLLKGSLPAFELRRTGANTLQGTNSPTASLQSNWRHIILNGAAFVQTPINFNDLKTDHRRPFSSITDVKDDFIEHSLAVLDNLQSSQLAPHVGDESTTAEDTTSVTFDSFVTSNDETVLSEGSAANSTPLGQQQAVDITGPISHLNSVPSAKHLLQTRPQTITINLIVGIISVSTARTVHVKRGDYDMDVLEITVGDDTQAGFSISVWLNPQTSPRKNGAPASDTDLRKAVEKLRPGNVVYIGRLALTTFNGQVYGQTLNRKASRVITRFIPIQLEQLMLDKPPADLTTKIGRVADWVDNFIGAPNRQKRKRKLEDASLKDDVKRTGKQVIQQRDWLPDDSPS</sequence>
<comment type="caution">
    <text evidence="2">The sequence shown here is derived from an EMBL/GenBank/DDBJ whole genome shotgun (WGS) entry which is preliminary data.</text>
</comment>
<dbReference type="SUPFAM" id="SSF50249">
    <property type="entry name" value="Nucleic acid-binding proteins"/>
    <property type="match status" value="1"/>
</dbReference>
<evidence type="ECO:0000256" key="1">
    <source>
        <dbReference type="SAM" id="MobiDB-lite"/>
    </source>
</evidence>
<dbReference type="AlphaFoldDB" id="A0A4U7AJP0"/>
<dbReference type="Proteomes" id="UP000308133">
    <property type="component" value="Unassembled WGS sequence"/>
</dbReference>
<dbReference type="Gene3D" id="2.40.50.140">
    <property type="entry name" value="Nucleic acid-binding proteins"/>
    <property type="match status" value="1"/>
</dbReference>
<reference evidence="2 3" key="1">
    <citation type="submission" date="2018-02" db="EMBL/GenBank/DDBJ databases">
        <title>Draft genome sequences of Elsinoe sp., causing black scab on jojoba.</title>
        <authorList>
            <person name="Stodart B."/>
            <person name="Jeffress S."/>
            <person name="Ash G."/>
            <person name="Arun Chinnappa K."/>
        </authorList>
    </citation>
    <scope>NUCLEOTIDE SEQUENCE [LARGE SCALE GENOMIC DNA]</scope>
    <source>
        <strain evidence="2 3">Hillstone_2</strain>
    </source>
</reference>
<dbReference type="InterPro" id="IPR012340">
    <property type="entry name" value="NA-bd_OB-fold"/>
</dbReference>
<evidence type="ECO:0000313" key="2">
    <source>
        <dbReference type="EMBL" id="TKX18138.1"/>
    </source>
</evidence>